<dbReference type="Gene3D" id="3.40.50.300">
    <property type="entry name" value="P-loop containing nucleotide triphosphate hydrolases"/>
    <property type="match status" value="1"/>
</dbReference>
<sequence length="185" mass="19455">MHAEDAGDGTTYTRPDGVIQLHASCAARDGSGILLLGAPGAGKSDLLLRLIDRGFTLVSDDRTWVADGVAWPPPALEGLLEVRGLGVLRLPWRATAMVRLVIALDEASGAVLVPLQGNSDATADRRLPWPMRHPGLELPALRLDPRPASAPLVAELALDVVLGRRKLLAGAFASFPAGVVDDPRG</sequence>
<dbReference type="Proteomes" id="UP001524547">
    <property type="component" value="Unassembled WGS sequence"/>
</dbReference>
<keyword evidence="3" id="KW-1185">Reference proteome</keyword>
<proteinExistence type="predicted"/>
<comment type="caution">
    <text evidence="2">The sequence shown here is derived from an EMBL/GenBank/DDBJ whole genome shotgun (WGS) entry which is preliminary data.</text>
</comment>
<dbReference type="Pfam" id="PF07475">
    <property type="entry name" value="Hpr_kinase_C"/>
    <property type="match status" value="1"/>
</dbReference>
<reference evidence="2 3" key="1">
    <citation type="submission" date="2022-06" db="EMBL/GenBank/DDBJ databases">
        <title>Rhizosaccharibacter gen. nov. sp. nov. KSS12, endophytic bacteria isolated from sugarcane.</title>
        <authorList>
            <person name="Pitiwittayakul N."/>
        </authorList>
    </citation>
    <scope>NUCLEOTIDE SEQUENCE [LARGE SCALE GENOMIC DNA]</scope>
    <source>
        <strain evidence="2 3">KSS12</strain>
    </source>
</reference>
<dbReference type="InterPro" id="IPR027417">
    <property type="entry name" value="P-loop_NTPase"/>
</dbReference>
<organism evidence="2 3">
    <name type="scientific">Rhizosaccharibacter radicis</name>
    <dbReference type="NCBI Taxonomy" id="2782605"/>
    <lineage>
        <taxon>Bacteria</taxon>
        <taxon>Pseudomonadati</taxon>
        <taxon>Pseudomonadota</taxon>
        <taxon>Alphaproteobacteria</taxon>
        <taxon>Acetobacterales</taxon>
        <taxon>Acetobacteraceae</taxon>
        <taxon>Rhizosaccharibacter</taxon>
    </lineage>
</organism>
<feature type="domain" description="HPr kinase/phosphorylase C-terminal" evidence="1">
    <location>
        <begin position="20"/>
        <end position="89"/>
    </location>
</feature>
<name>A0ABT1VSX4_9PROT</name>
<dbReference type="EMBL" id="JAMZEJ010000001">
    <property type="protein sequence ID" value="MCQ8239440.1"/>
    <property type="molecule type" value="Genomic_DNA"/>
</dbReference>
<evidence type="ECO:0000259" key="1">
    <source>
        <dbReference type="Pfam" id="PF07475"/>
    </source>
</evidence>
<accession>A0ABT1VSX4</accession>
<protein>
    <submittedName>
        <fullName evidence="2">Phosphotransferase</fullName>
    </submittedName>
</protein>
<dbReference type="RefSeq" id="WP_422918178.1">
    <property type="nucleotide sequence ID" value="NZ_JAMZEJ010000001.1"/>
</dbReference>
<gene>
    <name evidence="2" type="ORF">NFI88_01120</name>
</gene>
<dbReference type="SUPFAM" id="SSF53795">
    <property type="entry name" value="PEP carboxykinase-like"/>
    <property type="match status" value="1"/>
</dbReference>
<dbReference type="InterPro" id="IPR011104">
    <property type="entry name" value="Hpr_kin/Pase_C"/>
</dbReference>
<evidence type="ECO:0000313" key="2">
    <source>
        <dbReference type="EMBL" id="MCQ8239440.1"/>
    </source>
</evidence>
<evidence type="ECO:0000313" key="3">
    <source>
        <dbReference type="Proteomes" id="UP001524547"/>
    </source>
</evidence>